<dbReference type="AlphaFoldDB" id="N1PFV6"/>
<evidence type="ECO:0000313" key="1">
    <source>
        <dbReference type="EMBL" id="EME40999.1"/>
    </source>
</evidence>
<sequence length="243" mass="27932">MAHQQANITATTTSSHTAFAVTAAESNMISESIDTSAVKPTSEHESRLQLLNIAQELQDMIYEHVFHEHKVIEQEDIDARYSGPELLFALKSNARRDIFHRAEEIYYKTTEFFVKEEMLVPWLSKYAQHSKHIIHLHVEPSKYPDGPGGRMWVYRSPLVVTQPIVDKDMIELFLTTQWIFDLTCTTQLEMEVIPQMYKALEKVGVSVRDEAIKVPFFISSKGDFDDDDGELDIHWTTKPTDSV</sequence>
<organism evidence="1 2">
    <name type="scientific">Dothistroma septosporum (strain NZE10 / CBS 128990)</name>
    <name type="common">Red band needle blight fungus</name>
    <name type="synonym">Mycosphaerella pini</name>
    <dbReference type="NCBI Taxonomy" id="675120"/>
    <lineage>
        <taxon>Eukaryota</taxon>
        <taxon>Fungi</taxon>
        <taxon>Dikarya</taxon>
        <taxon>Ascomycota</taxon>
        <taxon>Pezizomycotina</taxon>
        <taxon>Dothideomycetes</taxon>
        <taxon>Dothideomycetidae</taxon>
        <taxon>Mycosphaerellales</taxon>
        <taxon>Mycosphaerellaceae</taxon>
        <taxon>Dothistroma</taxon>
    </lineage>
</organism>
<dbReference type="HOGENOM" id="CLU_1144904_0_0_1"/>
<keyword evidence="2" id="KW-1185">Reference proteome</keyword>
<protein>
    <submittedName>
        <fullName evidence="1">Uncharacterized protein</fullName>
    </submittedName>
</protein>
<accession>N1PFV6</accession>
<reference evidence="2" key="1">
    <citation type="journal article" date="2012" name="PLoS Genet.">
        <title>The genomes of the fungal plant pathogens Cladosporium fulvum and Dothistroma septosporum reveal adaptation to different hosts and lifestyles but also signatures of common ancestry.</title>
        <authorList>
            <person name="de Wit P.J.G.M."/>
            <person name="van der Burgt A."/>
            <person name="Oekmen B."/>
            <person name="Stergiopoulos I."/>
            <person name="Abd-Elsalam K.A."/>
            <person name="Aerts A.L."/>
            <person name="Bahkali A.H."/>
            <person name="Beenen H.G."/>
            <person name="Chettri P."/>
            <person name="Cox M.P."/>
            <person name="Datema E."/>
            <person name="de Vries R.P."/>
            <person name="Dhillon B."/>
            <person name="Ganley A.R."/>
            <person name="Griffiths S.A."/>
            <person name="Guo Y."/>
            <person name="Hamelin R.C."/>
            <person name="Henrissat B."/>
            <person name="Kabir M.S."/>
            <person name="Jashni M.K."/>
            <person name="Kema G."/>
            <person name="Klaubauf S."/>
            <person name="Lapidus A."/>
            <person name="Levasseur A."/>
            <person name="Lindquist E."/>
            <person name="Mehrabi R."/>
            <person name="Ohm R.A."/>
            <person name="Owen T.J."/>
            <person name="Salamov A."/>
            <person name="Schwelm A."/>
            <person name="Schijlen E."/>
            <person name="Sun H."/>
            <person name="van den Burg H.A."/>
            <person name="van Ham R.C.H.J."/>
            <person name="Zhang S."/>
            <person name="Goodwin S.B."/>
            <person name="Grigoriev I.V."/>
            <person name="Collemare J."/>
            <person name="Bradshaw R.E."/>
        </authorList>
    </citation>
    <scope>NUCLEOTIDE SEQUENCE [LARGE SCALE GENOMIC DNA]</scope>
    <source>
        <strain evidence="2">NZE10 / CBS 128990</strain>
    </source>
</reference>
<proteinExistence type="predicted"/>
<reference evidence="1 2" key="2">
    <citation type="journal article" date="2012" name="PLoS Pathog.">
        <title>Diverse lifestyles and strategies of plant pathogenesis encoded in the genomes of eighteen Dothideomycetes fungi.</title>
        <authorList>
            <person name="Ohm R.A."/>
            <person name="Feau N."/>
            <person name="Henrissat B."/>
            <person name="Schoch C.L."/>
            <person name="Horwitz B.A."/>
            <person name="Barry K.W."/>
            <person name="Condon B.J."/>
            <person name="Copeland A.C."/>
            <person name="Dhillon B."/>
            <person name="Glaser F."/>
            <person name="Hesse C.N."/>
            <person name="Kosti I."/>
            <person name="LaButti K."/>
            <person name="Lindquist E.A."/>
            <person name="Lucas S."/>
            <person name="Salamov A.A."/>
            <person name="Bradshaw R.E."/>
            <person name="Ciuffetti L."/>
            <person name="Hamelin R.C."/>
            <person name="Kema G.H.J."/>
            <person name="Lawrence C."/>
            <person name="Scott J.A."/>
            <person name="Spatafora J.W."/>
            <person name="Turgeon B.G."/>
            <person name="de Wit P.J.G.M."/>
            <person name="Zhong S."/>
            <person name="Goodwin S.B."/>
            <person name="Grigoriev I.V."/>
        </authorList>
    </citation>
    <scope>NUCLEOTIDE SEQUENCE [LARGE SCALE GENOMIC DNA]</scope>
    <source>
        <strain evidence="2">NZE10 / CBS 128990</strain>
    </source>
</reference>
<dbReference type="OrthoDB" id="10532184at2759"/>
<dbReference type="EMBL" id="KB446543">
    <property type="protein sequence ID" value="EME40999.1"/>
    <property type="molecule type" value="Genomic_DNA"/>
</dbReference>
<dbReference type="Proteomes" id="UP000016933">
    <property type="component" value="Unassembled WGS sequence"/>
</dbReference>
<dbReference type="OMA" id="FMEYDEG"/>
<name>N1PFV6_DOTSN</name>
<gene>
    <name evidence="1" type="ORF">DOTSEDRAFT_74519</name>
</gene>
<feature type="non-terminal residue" evidence="1">
    <location>
        <position position="243"/>
    </location>
</feature>
<evidence type="ECO:0000313" key="2">
    <source>
        <dbReference type="Proteomes" id="UP000016933"/>
    </source>
</evidence>